<keyword evidence="2" id="KW-1185">Reference proteome</keyword>
<dbReference type="OrthoDB" id="265717at2759"/>
<feature type="non-terminal residue" evidence="1">
    <location>
        <position position="1"/>
    </location>
</feature>
<dbReference type="Proteomes" id="UP000838756">
    <property type="component" value="Unassembled WGS sequence"/>
</dbReference>
<evidence type="ECO:0000313" key="2">
    <source>
        <dbReference type="Proteomes" id="UP000838756"/>
    </source>
</evidence>
<dbReference type="AlphaFoldDB" id="A0A8S4QNA0"/>
<proteinExistence type="predicted"/>
<protein>
    <submittedName>
        <fullName evidence="1">Jg3038 protein</fullName>
    </submittedName>
</protein>
<dbReference type="EMBL" id="CAKXAJ010014308">
    <property type="protein sequence ID" value="CAH2216174.1"/>
    <property type="molecule type" value="Genomic_DNA"/>
</dbReference>
<accession>A0A8S4QNA0</accession>
<name>A0A8S4QNA0_9NEOP</name>
<reference evidence="1" key="1">
    <citation type="submission" date="2022-03" db="EMBL/GenBank/DDBJ databases">
        <authorList>
            <person name="Lindestad O."/>
        </authorList>
    </citation>
    <scope>NUCLEOTIDE SEQUENCE</scope>
</reference>
<sequence>NEASWNCTDKNCGFKTSGAAMRKMLAVVQAEVDQLDALEPGPSAIEMREATLNKVPTYLY</sequence>
<organism evidence="1 2">
    <name type="scientific">Pararge aegeria aegeria</name>
    <dbReference type="NCBI Taxonomy" id="348720"/>
    <lineage>
        <taxon>Eukaryota</taxon>
        <taxon>Metazoa</taxon>
        <taxon>Ecdysozoa</taxon>
        <taxon>Arthropoda</taxon>
        <taxon>Hexapoda</taxon>
        <taxon>Insecta</taxon>
        <taxon>Pterygota</taxon>
        <taxon>Neoptera</taxon>
        <taxon>Endopterygota</taxon>
        <taxon>Lepidoptera</taxon>
        <taxon>Glossata</taxon>
        <taxon>Ditrysia</taxon>
        <taxon>Papilionoidea</taxon>
        <taxon>Nymphalidae</taxon>
        <taxon>Satyrinae</taxon>
        <taxon>Satyrini</taxon>
        <taxon>Parargina</taxon>
        <taxon>Pararge</taxon>
    </lineage>
</organism>
<comment type="caution">
    <text evidence="1">The sequence shown here is derived from an EMBL/GenBank/DDBJ whole genome shotgun (WGS) entry which is preliminary data.</text>
</comment>
<evidence type="ECO:0000313" key="1">
    <source>
        <dbReference type="EMBL" id="CAH2216174.1"/>
    </source>
</evidence>
<gene>
    <name evidence="1" type="primary">jg3038</name>
    <name evidence="1" type="ORF">PAEG_LOCUS4232</name>
</gene>